<evidence type="ECO:0000313" key="3">
    <source>
        <dbReference type="EMBL" id="KNE92429.1"/>
    </source>
</evidence>
<organism evidence="3 4">
    <name type="scientific">Puccinia striiformis f. sp. tritici PST-78</name>
    <dbReference type="NCBI Taxonomy" id="1165861"/>
    <lineage>
        <taxon>Eukaryota</taxon>
        <taxon>Fungi</taxon>
        <taxon>Dikarya</taxon>
        <taxon>Basidiomycota</taxon>
        <taxon>Pucciniomycotina</taxon>
        <taxon>Pucciniomycetes</taxon>
        <taxon>Pucciniales</taxon>
        <taxon>Pucciniaceae</taxon>
        <taxon>Puccinia</taxon>
    </lineage>
</organism>
<evidence type="ECO:0000256" key="2">
    <source>
        <dbReference type="SAM" id="SignalP"/>
    </source>
</evidence>
<feature type="region of interest" description="Disordered" evidence="1">
    <location>
        <begin position="97"/>
        <end position="116"/>
    </location>
</feature>
<protein>
    <submittedName>
        <fullName evidence="3">Uncharacterized protein</fullName>
    </submittedName>
</protein>
<gene>
    <name evidence="3" type="ORF">PSTG_14150</name>
</gene>
<dbReference type="Proteomes" id="UP000054564">
    <property type="component" value="Unassembled WGS sequence"/>
</dbReference>
<name>A0A0L0V0A1_9BASI</name>
<feature type="compositionally biased region" description="Polar residues" evidence="1">
    <location>
        <begin position="102"/>
        <end position="116"/>
    </location>
</feature>
<feature type="compositionally biased region" description="Polar residues" evidence="1">
    <location>
        <begin position="53"/>
        <end position="63"/>
    </location>
</feature>
<accession>A0A0L0V0A1</accession>
<sequence length="557" mass="64271">MQVHFFVGLVVRLSFLHAGLARPHFPTASTAPEKFLADFDEWAGDRFKNVAPSSSFHYTNHEPQASPDATGDSERPYHEYLADMIDEILKNNPHLESDQHSLETQSPLDQNIHSSDAGSHITDLREFLDQSLTDPAYTSHMNTEAQQNMLADWQKLLSPSLTDPHQGHSSIDGLSPDHNIRVNDPKSQGYSGHFLDFPHIQEKTFSNYFDTAIATHLRGIQKHAPSGSYLQERLPDLEPLDSDPAHDSGNRARVYNKGWLNHEKDLPSDSDMKLVFTKRPKMSEEREYIERKIGENDLVIMNEVASNLLKTCTDALKKTQQPDSMPHLFHMNLLLDGSKLRDFKLRLTTEVEENAENRFWISPFRPNNSVYSEEIILGKMRQLIQEMWSLQTRYLQFWRLDKRAIGPRNKAMILWLEREITGHRVGSCPLFGSLSTSFPWEKVQLGHIQQRFLKYLGIPPEEDSQDTRLATAISLLGPYLKNYDKKIWETVETQGLPLLKSEHPLQYSADDLFLHTIFLSLQYRIYRDVLPRRPNQKLRPLQDVYQDQAPGKKRKVK</sequence>
<feature type="signal peptide" evidence="2">
    <location>
        <begin position="1"/>
        <end position="21"/>
    </location>
</feature>
<feature type="chain" id="PRO_5005549233" evidence="2">
    <location>
        <begin position="22"/>
        <end position="557"/>
    </location>
</feature>
<comment type="caution">
    <text evidence="3">The sequence shown here is derived from an EMBL/GenBank/DDBJ whole genome shotgun (WGS) entry which is preliminary data.</text>
</comment>
<evidence type="ECO:0000313" key="4">
    <source>
        <dbReference type="Proteomes" id="UP000054564"/>
    </source>
</evidence>
<keyword evidence="2" id="KW-0732">Signal</keyword>
<evidence type="ECO:0000256" key="1">
    <source>
        <dbReference type="SAM" id="MobiDB-lite"/>
    </source>
</evidence>
<dbReference type="EMBL" id="AJIL01000164">
    <property type="protein sequence ID" value="KNE92429.1"/>
    <property type="molecule type" value="Genomic_DNA"/>
</dbReference>
<dbReference type="AlphaFoldDB" id="A0A0L0V0A1"/>
<reference evidence="4" key="1">
    <citation type="submission" date="2014-03" db="EMBL/GenBank/DDBJ databases">
        <title>The Genome Sequence of Puccinia striiformis f. sp. tritici PST-78.</title>
        <authorList>
            <consortium name="The Broad Institute Genome Sequencing Platform"/>
            <person name="Cuomo C."/>
            <person name="Hulbert S."/>
            <person name="Chen X."/>
            <person name="Walker B."/>
            <person name="Young S.K."/>
            <person name="Zeng Q."/>
            <person name="Gargeya S."/>
            <person name="Fitzgerald M."/>
            <person name="Haas B."/>
            <person name="Abouelleil A."/>
            <person name="Alvarado L."/>
            <person name="Arachchi H.M."/>
            <person name="Berlin A.M."/>
            <person name="Chapman S.B."/>
            <person name="Goldberg J."/>
            <person name="Griggs A."/>
            <person name="Gujja S."/>
            <person name="Hansen M."/>
            <person name="Howarth C."/>
            <person name="Imamovic A."/>
            <person name="Larimer J."/>
            <person name="McCowan C."/>
            <person name="Montmayeur A."/>
            <person name="Murphy C."/>
            <person name="Neiman D."/>
            <person name="Pearson M."/>
            <person name="Priest M."/>
            <person name="Roberts A."/>
            <person name="Saif S."/>
            <person name="Shea T."/>
            <person name="Sisk P."/>
            <person name="Sykes S."/>
            <person name="Wortman J."/>
            <person name="Nusbaum C."/>
            <person name="Birren B."/>
        </authorList>
    </citation>
    <scope>NUCLEOTIDE SEQUENCE [LARGE SCALE GENOMIC DNA]</scope>
    <source>
        <strain evidence="4">race PST-78</strain>
    </source>
</reference>
<proteinExistence type="predicted"/>
<dbReference type="OrthoDB" id="10506584at2759"/>
<keyword evidence="4" id="KW-1185">Reference proteome</keyword>
<feature type="region of interest" description="Disordered" evidence="1">
    <location>
        <begin position="53"/>
        <end position="75"/>
    </location>
</feature>